<dbReference type="EnsemblPlants" id="AUR62029332-RA">
    <property type="protein sequence ID" value="AUR62029332-RA:cds"/>
    <property type="gene ID" value="AUR62029332"/>
</dbReference>
<reference evidence="1" key="2">
    <citation type="submission" date="2021-03" db="UniProtKB">
        <authorList>
            <consortium name="EnsemblPlants"/>
        </authorList>
    </citation>
    <scope>IDENTIFICATION</scope>
</reference>
<proteinExistence type="predicted"/>
<dbReference type="PANTHER" id="PTHR34222">
    <property type="entry name" value="GAG_PRE-INTEGRS DOMAIN-CONTAINING PROTEIN"/>
    <property type="match status" value="1"/>
</dbReference>
<organism evidence="1 2">
    <name type="scientific">Chenopodium quinoa</name>
    <name type="common">Quinoa</name>
    <dbReference type="NCBI Taxonomy" id="63459"/>
    <lineage>
        <taxon>Eukaryota</taxon>
        <taxon>Viridiplantae</taxon>
        <taxon>Streptophyta</taxon>
        <taxon>Embryophyta</taxon>
        <taxon>Tracheophyta</taxon>
        <taxon>Spermatophyta</taxon>
        <taxon>Magnoliopsida</taxon>
        <taxon>eudicotyledons</taxon>
        <taxon>Gunneridae</taxon>
        <taxon>Pentapetalae</taxon>
        <taxon>Caryophyllales</taxon>
        <taxon>Chenopodiaceae</taxon>
        <taxon>Chenopodioideae</taxon>
        <taxon>Atripliceae</taxon>
        <taxon>Chenopodium</taxon>
    </lineage>
</organism>
<accession>A0A803MH80</accession>
<name>A0A803MH80_CHEQI</name>
<dbReference type="PANTHER" id="PTHR34222:SF33">
    <property type="entry name" value="RETROTRANSPOSON GAG DOMAIN-CONTAINING PROTEIN"/>
    <property type="match status" value="1"/>
</dbReference>
<dbReference type="Proteomes" id="UP000596660">
    <property type="component" value="Unplaced"/>
</dbReference>
<keyword evidence="2" id="KW-1185">Reference proteome</keyword>
<dbReference type="AlphaFoldDB" id="A0A803MH80"/>
<protein>
    <submittedName>
        <fullName evidence="1">Uncharacterized protein</fullName>
    </submittedName>
</protein>
<dbReference type="Gramene" id="AUR62029332-RA">
    <property type="protein sequence ID" value="AUR62029332-RA:cds"/>
    <property type="gene ID" value="AUR62029332"/>
</dbReference>
<reference evidence="1" key="1">
    <citation type="journal article" date="2017" name="Nature">
        <title>The genome of Chenopodium quinoa.</title>
        <authorList>
            <person name="Jarvis D.E."/>
            <person name="Ho Y.S."/>
            <person name="Lightfoot D.J."/>
            <person name="Schmoeckel S.M."/>
            <person name="Li B."/>
            <person name="Borm T.J.A."/>
            <person name="Ohyanagi H."/>
            <person name="Mineta K."/>
            <person name="Michell C.T."/>
            <person name="Saber N."/>
            <person name="Kharbatia N.M."/>
            <person name="Rupper R.R."/>
            <person name="Sharp A.R."/>
            <person name="Dally N."/>
            <person name="Boughton B.A."/>
            <person name="Woo Y.H."/>
            <person name="Gao G."/>
            <person name="Schijlen E.G.W.M."/>
            <person name="Guo X."/>
            <person name="Momin A.A."/>
            <person name="Negrao S."/>
            <person name="Al-Babili S."/>
            <person name="Gehring C."/>
            <person name="Roessner U."/>
            <person name="Jung C."/>
            <person name="Murphy K."/>
            <person name="Arold S.T."/>
            <person name="Gojobori T."/>
            <person name="van der Linden C.G."/>
            <person name="van Loo E.N."/>
            <person name="Jellen E.N."/>
            <person name="Maughan P.J."/>
            <person name="Tester M."/>
        </authorList>
    </citation>
    <scope>NUCLEOTIDE SEQUENCE [LARGE SCALE GENOMIC DNA]</scope>
    <source>
        <strain evidence="1">cv. PI 614886</strain>
    </source>
</reference>
<sequence>MAPLDPSQDPISPYYLHPSGNPGIKLVSEKFDGSGCNSMMISWILGVLVQNLARSVLYFNTAREIWVNLEESFGASFGTVLYALQQSMDHIEQGVRGNLLLQQPLPTISHAYRLLMQEEKHKLLNNSRVELEAMAFAVNRRNYNEGYNNFDKNRQQQSFHGGFGGQRQNSYPDHNRKINYYCDFCKIPGHSIQRCRKVNAQNTNTSFKNNYRGKQFARAVHGDGEENTSNADVQNTITVEQYQQIMEVLSRNSQVHMNS</sequence>
<evidence type="ECO:0000313" key="2">
    <source>
        <dbReference type="Proteomes" id="UP000596660"/>
    </source>
</evidence>
<evidence type="ECO:0000313" key="1">
    <source>
        <dbReference type="EnsemblPlants" id="AUR62029332-RA:cds"/>
    </source>
</evidence>